<evidence type="ECO:0000313" key="2">
    <source>
        <dbReference type="EMBL" id="KAG1315445.1"/>
    </source>
</evidence>
<protein>
    <submittedName>
        <fullName evidence="2">Uncharacterized protein</fullName>
    </submittedName>
</protein>
<dbReference type="CDD" id="cd23767">
    <property type="entry name" value="IQCD"/>
    <property type="match status" value="1"/>
</dbReference>
<comment type="caution">
    <text evidence="2">The sequence shown here is derived from an EMBL/GenBank/DDBJ whole genome shotgun (WGS) entry which is preliminary data.</text>
</comment>
<gene>
    <name evidence="2" type="ORF">G6F64_000665</name>
</gene>
<organism evidence="2 3">
    <name type="scientific">Rhizopus oryzae</name>
    <name type="common">Mucormycosis agent</name>
    <name type="synonym">Rhizopus arrhizus var. delemar</name>
    <dbReference type="NCBI Taxonomy" id="64495"/>
    <lineage>
        <taxon>Eukaryota</taxon>
        <taxon>Fungi</taxon>
        <taxon>Fungi incertae sedis</taxon>
        <taxon>Mucoromycota</taxon>
        <taxon>Mucoromycotina</taxon>
        <taxon>Mucoromycetes</taxon>
        <taxon>Mucorales</taxon>
        <taxon>Mucorineae</taxon>
        <taxon>Rhizopodaceae</taxon>
        <taxon>Rhizopus</taxon>
    </lineage>
</organism>
<keyword evidence="3" id="KW-1185">Reference proteome</keyword>
<name>A0A9P6XK01_RHIOR</name>
<evidence type="ECO:0000313" key="3">
    <source>
        <dbReference type="Proteomes" id="UP000716291"/>
    </source>
</evidence>
<dbReference type="Pfam" id="PF00612">
    <property type="entry name" value="IQ"/>
    <property type="match status" value="1"/>
</dbReference>
<feature type="compositionally biased region" description="Low complexity" evidence="1">
    <location>
        <begin position="450"/>
        <end position="523"/>
    </location>
</feature>
<accession>A0A9P6XK01</accession>
<evidence type="ECO:0000256" key="1">
    <source>
        <dbReference type="SAM" id="MobiDB-lite"/>
    </source>
</evidence>
<proteinExistence type="predicted"/>
<dbReference type="OrthoDB" id="2385347at2759"/>
<reference evidence="2" key="1">
    <citation type="journal article" date="2020" name="Microb. Genom.">
        <title>Genetic diversity of clinical and environmental Mucorales isolates obtained from an investigation of mucormycosis cases among solid organ transplant recipients.</title>
        <authorList>
            <person name="Nguyen M.H."/>
            <person name="Kaul D."/>
            <person name="Muto C."/>
            <person name="Cheng S.J."/>
            <person name="Richter R.A."/>
            <person name="Bruno V.M."/>
            <person name="Liu G."/>
            <person name="Beyhan S."/>
            <person name="Sundermann A.J."/>
            <person name="Mounaud S."/>
            <person name="Pasculle A.W."/>
            <person name="Nierman W.C."/>
            <person name="Driscoll E."/>
            <person name="Cumbie R."/>
            <person name="Clancy C.J."/>
            <person name="Dupont C.L."/>
        </authorList>
    </citation>
    <scope>NUCLEOTIDE SEQUENCE</scope>
    <source>
        <strain evidence="2">GL11</strain>
    </source>
</reference>
<dbReference type="PROSITE" id="PS50096">
    <property type="entry name" value="IQ"/>
    <property type="match status" value="1"/>
</dbReference>
<sequence>MTNNFNSEPIMLHHQIFQDKIENNPSMIEVTQRLAPELYEYEFPPRSRIMAIEENIQDDEDEFFDESSFTTISTDHRYDEDEEGQEELEDLLSFINESFITRQEEFISDHQLSPLQLPCQYISRNDREESYDSTGTIKQPLGPSSFLSAKHRQLFLERVPEEDRINWDEKSFMFPDDDYQQEDWHEQLYQSVHPYQCSEDEEDDQSNFSTHSKVILMKISKFNPPVIIHSSRISYTDEGYDDHILEDSDCKERPIESASVFLPLSDPLDPDHVRTLAATKIQAAWRGYRYRRQQTTKASHRVLAGLAHIHHTLARRQRHQTHTRLHHLEQRLNQETAMRVAFEKAMEDMTILMDHQHKVLHERLEQEVGLRQTYEQKMEEALHHIQPLESRLRHEAKARADMESMMSRVLDQLHELKTTAKQEVEARKGIEKKLEEATAEIAALKKSHGVAPSVRASSGAVSRAPSSVASRAPSGAVSRAPSSAASRAPSSAANRAPSSAASRAPSSAASRASAVRTPAVRSAKSTVTHLSSKTPRSTTPSNIIRRTMTPSQKVSSTSRAAETIKVTRKL</sequence>
<dbReference type="AlphaFoldDB" id="A0A9P6XK01"/>
<feature type="compositionally biased region" description="Polar residues" evidence="1">
    <location>
        <begin position="524"/>
        <end position="560"/>
    </location>
</feature>
<dbReference type="InterPro" id="IPR000048">
    <property type="entry name" value="IQ_motif_EF-hand-BS"/>
</dbReference>
<feature type="region of interest" description="Disordered" evidence="1">
    <location>
        <begin position="444"/>
        <end position="570"/>
    </location>
</feature>
<dbReference type="Proteomes" id="UP000716291">
    <property type="component" value="Unassembled WGS sequence"/>
</dbReference>
<dbReference type="EMBL" id="JAANQT010000042">
    <property type="protein sequence ID" value="KAG1315445.1"/>
    <property type="molecule type" value="Genomic_DNA"/>
</dbReference>